<keyword evidence="1" id="KW-0472">Membrane</keyword>
<feature type="transmembrane region" description="Helical" evidence="1">
    <location>
        <begin position="267"/>
        <end position="285"/>
    </location>
</feature>
<feature type="transmembrane region" description="Helical" evidence="1">
    <location>
        <begin position="126"/>
        <end position="147"/>
    </location>
</feature>
<sequence length="289" mass="32466">MEERGLIMRENFSKGAILLAQALIAGLIIYALIAIVLKVMGKTKTFKNGDWFLQYLFTVYLVFIGIVTGMFAFDAWSLNGAHNYNLIPFIGEDLSYIILNILLFLPMGVFVPLMQHTEKRSLKKTVLFILLLSLFIECIQFFFVGRLADIDDLIANTLGGLLGYTFFKVSACLVNRYNSGRKSGLGTYSIVLSVITLFFGFTFPPMTCYGDMILARFGIPIWSGNQNGIISLDGLHYSLFLYLILSLLGLLLAMRHPSDLGAKTGKFISYTAILYFIIKIILNLMQTYL</sequence>
<reference evidence="3" key="1">
    <citation type="submission" date="2007-11" db="EMBL/GenBank/DDBJ databases">
        <authorList>
            <person name="Fulton L."/>
            <person name="Clifton S."/>
            <person name="Fulton B."/>
            <person name="Xu J."/>
            <person name="Minx P."/>
            <person name="Pepin K.H."/>
            <person name="Johnson M."/>
            <person name="Thiruvilangam P."/>
            <person name="Bhonagiri V."/>
            <person name="Nash W.E."/>
            <person name="Mardis E.R."/>
            <person name="Wilson R.K."/>
        </authorList>
    </citation>
    <scope>NUCLEOTIDE SEQUENCE [LARGE SCALE GENOMIC DNA]</scope>
    <source>
        <strain evidence="3">DSM 14662</strain>
    </source>
</reference>
<feature type="transmembrane region" description="Helical" evidence="1">
    <location>
        <begin position="153"/>
        <end position="173"/>
    </location>
</feature>
<dbReference type="eggNOG" id="COG4767">
    <property type="taxonomic scope" value="Bacteria"/>
</dbReference>
<dbReference type="Pfam" id="PF04892">
    <property type="entry name" value="VanZ"/>
    <property type="match status" value="1"/>
</dbReference>
<evidence type="ECO:0000313" key="3">
    <source>
        <dbReference type="EMBL" id="EDR97276.1"/>
    </source>
</evidence>
<keyword evidence="4" id="KW-1185">Reference proteome</keyword>
<dbReference type="Proteomes" id="UP000004935">
    <property type="component" value="Unassembled WGS sequence"/>
</dbReference>
<feature type="transmembrane region" description="Helical" evidence="1">
    <location>
        <begin position="16"/>
        <end position="40"/>
    </location>
</feature>
<proteinExistence type="predicted"/>
<dbReference type="EMBL" id="ABAX03000014">
    <property type="protein sequence ID" value="EDR97276.1"/>
    <property type="molecule type" value="Genomic_DNA"/>
</dbReference>
<evidence type="ECO:0000259" key="2">
    <source>
        <dbReference type="Pfam" id="PF04892"/>
    </source>
</evidence>
<dbReference type="AlphaFoldDB" id="B0MFH1"/>
<dbReference type="PANTHER" id="PTHR36834:SF1">
    <property type="entry name" value="INTEGRAL MEMBRANE PROTEIN"/>
    <property type="match status" value="1"/>
</dbReference>
<dbReference type="HOGENOM" id="CLU_961856_0_0_9"/>
<reference evidence="3" key="2">
    <citation type="submission" date="2013-11" db="EMBL/GenBank/DDBJ databases">
        <title>Draft genome sequence of Anaerostipes caccae (DSM 14662).</title>
        <authorList>
            <person name="Sudarsanam P."/>
            <person name="Ley R."/>
            <person name="Guruge J."/>
            <person name="Turnbaugh P.J."/>
            <person name="Mahowald M."/>
            <person name="Liep D."/>
            <person name="Gordon J."/>
        </authorList>
    </citation>
    <scope>NUCLEOTIDE SEQUENCE</scope>
    <source>
        <strain evidence="3">DSM 14662</strain>
    </source>
</reference>
<accession>B0MFH1</accession>
<feature type="domain" description="VanZ-like" evidence="2">
    <location>
        <begin position="57"/>
        <end position="169"/>
    </location>
</feature>
<name>B0MFH1_ANACD</name>
<feature type="transmembrane region" description="Helical" evidence="1">
    <location>
        <begin position="52"/>
        <end position="73"/>
    </location>
</feature>
<dbReference type="InterPro" id="IPR006976">
    <property type="entry name" value="VanZ-like"/>
</dbReference>
<dbReference type="InterPro" id="IPR053150">
    <property type="entry name" value="Teicoplanin_resist-assoc"/>
</dbReference>
<protein>
    <submittedName>
        <fullName evidence="3">VanZ-like protein</fullName>
    </submittedName>
</protein>
<feature type="transmembrane region" description="Helical" evidence="1">
    <location>
        <begin position="93"/>
        <end position="114"/>
    </location>
</feature>
<evidence type="ECO:0000313" key="4">
    <source>
        <dbReference type="Proteomes" id="UP000004935"/>
    </source>
</evidence>
<evidence type="ECO:0000256" key="1">
    <source>
        <dbReference type="SAM" id="Phobius"/>
    </source>
</evidence>
<keyword evidence="1" id="KW-1133">Transmembrane helix</keyword>
<comment type="caution">
    <text evidence="3">The sequence shown here is derived from an EMBL/GenBank/DDBJ whole genome shotgun (WGS) entry which is preliminary data.</text>
</comment>
<feature type="transmembrane region" description="Helical" evidence="1">
    <location>
        <begin position="185"/>
        <end position="203"/>
    </location>
</feature>
<keyword evidence="1" id="KW-0812">Transmembrane</keyword>
<feature type="transmembrane region" description="Helical" evidence="1">
    <location>
        <begin position="235"/>
        <end position="255"/>
    </location>
</feature>
<gene>
    <name evidence="3" type="ORF">ANACAC_02506</name>
</gene>
<organism evidence="3 4">
    <name type="scientific">Anaerostipes caccae (strain DSM 14662 / CCUG 47493 / JCM 13470 / NCIMB 13811 / L1-92)</name>
    <dbReference type="NCBI Taxonomy" id="411490"/>
    <lineage>
        <taxon>Bacteria</taxon>
        <taxon>Bacillati</taxon>
        <taxon>Bacillota</taxon>
        <taxon>Clostridia</taxon>
        <taxon>Lachnospirales</taxon>
        <taxon>Lachnospiraceae</taxon>
        <taxon>Anaerostipes</taxon>
    </lineage>
</organism>
<dbReference type="PANTHER" id="PTHR36834">
    <property type="entry name" value="MEMBRANE PROTEIN-RELATED"/>
    <property type="match status" value="1"/>
</dbReference>
<dbReference type="STRING" id="411490.ANACAC_02506"/>